<gene>
    <name evidence="2" type="ORF">H8N03_13005</name>
</gene>
<evidence type="ECO:0008006" key="4">
    <source>
        <dbReference type="Google" id="ProtNLM"/>
    </source>
</evidence>
<proteinExistence type="predicted"/>
<feature type="signal peptide" evidence="1">
    <location>
        <begin position="1"/>
        <end position="27"/>
    </location>
</feature>
<reference evidence="2" key="1">
    <citation type="submission" date="2020-08" db="EMBL/GenBank/DDBJ databases">
        <title>Ramlibacter sp. USB13 16S ribosomal RNA gene genome sequencing and assembly.</title>
        <authorList>
            <person name="Kang M."/>
        </authorList>
    </citation>
    <scope>NUCLEOTIDE SEQUENCE</scope>
    <source>
        <strain evidence="2">USB13</strain>
    </source>
</reference>
<dbReference type="EMBL" id="JACORT010000005">
    <property type="protein sequence ID" value="MBC5783868.1"/>
    <property type="molecule type" value="Genomic_DNA"/>
</dbReference>
<evidence type="ECO:0000313" key="2">
    <source>
        <dbReference type="EMBL" id="MBC5783868.1"/>
    </source>
</evidence>
<evidence type="ECO:0000313" key="3">
    <source>
        <dbReference type="Proteomes" id="UP000608513"/>
    </source>
</evidence>
<keyword evidence="3" id="KW-1185">Reference proteome</keyword>
<feature type="chain" id="PRO_5037839652" description="DUF3617 family protein" evidence="1">
    <location>
        <begin position="28"/>
        <end position="163"/>
    </location>
</feature>
<sequence length="163" mass="16857">MKKTDRSLKSMLSFGAAALLAVGAATAQVATTGSDASFPGASAIDSSGSFRSEMQACMSGQTQQDRDTCMKEARNAAAEKNRGRLETYGANEQHATARCDVHTTAEDRAACQARVMGMGSVDGSVAGGGLIREVETVVMPSGQNSITVEPQTEAGPIVLVPSR</sequence>
<evidence type="ECO:0000256" key="1">
    <source>
        <dbReference type="SAM" id="SignalP"/>
    </source>
</evidence>
<keyword evidence="1" id="KW-0732">Signal</keyword>
<dbReference type="RefSeq" id="WP_187076620.1">
    <property type="nucleotide sequence ID" value="NZ_JACORT010000005.1"/>
</dbReference>
<dbReference type="AlphaFoldDB" id="A0A923SC52"/>
<protein>
    <recommendedName>
        <fullName evidence="4">DUF3617 family protein</fullName>
    </recommendedName>
</protein>
<name>A0A923SC52_9BURK</name>
<comment type="caution">
    <text evidence="2">The sequence shown here is derived from an EMBL/GenBank/DDBJ whole genome shotgun (WGS) entry which is preliminary data.</text>
</comment>
<dbReference type="Proteomes" id="UP000608513">
    <property type="component" value="Unassembled WGS sequence"/>
</dbReference>
<accession>A0A923SC52</accession>
<organism evidence="2 3">
    <name type="scientific">Ramlibacter cellulosilyticus</name>
    <dbReference type="NCBI Taxonomy" id="2764187"/>
    <lineage>
        <taxon>Bacteria</taxon>
        <taxon>Pseudomonadati</taxon>
        <taxon>Pseudomonadota</taxon>
        <taxon>Betaproteobacteria</taxon>
        <taxon>Burkholderiales</taxon>
        <taxon>Comamonadaceae</taxon>
        <taxon>Ramlibacter</taxon>
    </lineage>
</organism>